<reference evidence="3" key="2">
    <citation type="submission" date="2020-02" db="EMBL/GenBank/DDBJ databases">
        <authorList>
            <person name="Littmann E."/>
            <person name="Sorbara M."/>
        </authorList>
    </citation>
    <scope>NUCLEOTIDE SEQUENCE</scope>
    <source>
        <strain evidence="3">MSK.17.11</strain>
        <strain evidence="2">MSK.17.38</strain>
    </source>
</reference>
<evidence type="ECO:0000313" key="3">
    <source>
        <dbReference type="EMBL" id="NVH59156.1"/>
    </source>
</evidence>
<dbReference type="Proteomes" id="UP000701680">
    <property type="component" value="Unassembled WGS sequence"/>
</dbReference>
<gene>
    <name evidence="3" type="ORF">G5A66_11000</name>
    <name evidence="2" type="ORF">G5A75_11025</name>
</gene>
<evidence type="ECO:0000313" key="4">
    <source>
        <dbReference type="Proteomes" id="UP000528555"/>
    </source>
</evidence>
<dbReference type="EMBL" id="JAAIUO010000008">
    <property type="protein sequence ID" value="NSK15383.1"/>
    <property type="molecule type" value="Genomic_DNA"/>
</dbReference>
<dbReference type="Proteomes" id="UP000528555">
    <property type="component" value="Unassembled WGS sequence"/>
</dbReference>
<dbReference type="OrthoDB" id="9791273at2"/>
<dbReference type="EMBL" id="JAAITX010000008">
    <property type="protein sequence ID" value="NVH59156.1"/>
    <property type="molecule type" value="Genomic_DNA"/>
</dbReference>
<evidence type="ECO:0000313" key="5">
    <source>
        <dbReference type="Proteomes" id="UP000701680"/>
    </source>
</evidence>
<reference evidence="4 5" key="1">
    <citation type="journal article" date="2020" name="Cell Host Microbe">
        <title>Functional and Genomic Variation between Human-Derived Isolates of Lachnospiraceae Reveals Inter- and Intra-Species Diversity.</title>
        <authorList>
            <person name="Sorbara M.T."/>
            <person name="Littmann E.R."/>
            <person name="Fontana E."/>
            <person name="Moody T.U."/>
            <person name="Kohout C.E."/>
            <person name="Gjonbalaj M."/>
            <person name="Eaton V."/>
            <person name="Seok R."/>
            <person name="Leiner I.M."/>
            <person name="Pamer E.G."/>
        </authorList>
    </citation>
    <scope>NUCLEOTIDE SEQUENCE [LARGE SCALE GENOMIC DNA]</scope>
    <source>
        <strain evidence="3 4">MSK.17.11</strain>
        <strain evidence="2 5">MSK.17.38</strain>
    </source>
</reference>
<name>A0A850HMI3_9FIRM</name>
<accession>A0A850HMI3</accession>
<protein>
    <recommendedName>
        <fullName evidence="1">Transposase zinc-binding domain-containing protein</fullName>
    </recommendedName>
</protein>
<dbReference type="AlphaFoldDB" id="A0A850HMI3"/>
<dbReference type="Pfam" id="PF14319">
    <property type="entry name" value="Zn_Tnp_IS91"/>
    <property type="match status" value="1"/>
</dbReference>
<keyword evidence="4" id="KW-1185">Reference proteome</keyword>
<organism evidence="3 4">
    <name type="scientific">Dorea phocaeensis</name>
    <dbReference type="NCBI Taxonomy" id="2040291"/>
    <lineage>
        <taxon>Bacteria</taxon>
        <taxon>Bacillati</taxon>
        <taxon>Bacillota</taxon>
        <taxon>Clostridia</taxon>
        <taxon>Lachnospirales</taxon>
        <taxon>Lachnospiraceae</taxon>
        <taxon>Dorea</taxon>
    </lineage>
</organism>
<evidence type="ECO:0000313" key="2">
    <source>
        <dbReference type="EMBL" id="NSK15383.1"/>
    </source>
</evidence>
<comment type="caution">
    <text evidence="3">The sequence shown here is derived from an EMBL/GenBank/DDBJ whole genome shotgun (WGS) entry which is preliminary data.</text>
</comment>
<dbReference type="RefSeq" id="WP_101696110.1">
    <property type="nucleotide sequence ID" value="NZ_JAAITX010000008.1"/>
</dbReference>
<feature type="domain" description="Transposase zinc-binding" evidence="1">
    <location>
        <begin position="8"/>
        <end position="74"/>
    </location>
</feature>
<sequence>MSNILQTIFIDYYEHILYELHPRQTEVENIFKMTHCGDPSYGGAFFVCPDCGEMKFTPFRCKSRFCPTCGNMYNVGVGSLPQKNCTI</sequence>
<proteinExistence type="predicted"/>
<dbReference type="InterPro" id="IPR026889">
    <property type="entry name" value="Zn_Tnp"/>
</dbReference>
<evidence type="ECO:0000259" key="1">
    <source>
        <dbReference type="Pfam" id="PF14319"/>
    </source>
</evidence>